<dbReference type="InterPro" id="IPR050825">
    <property type="entry name" value="RBM42_RBP45_47-like"/>
</dbReference>
<dbReference type="Proteomes" id="UP000734854">
    <property type="component" value="Unassembled WGS sequence"/>
</dbReference>
<evidence type="ECO:0000259" key="3">
    <source>
        <dbReference type="PROSITE" id="PS50102"/>
    </source>
</evidence>
<dbReference type="PANTHER" id="PTHR47640:SF48">
    <property type="entry name" value="POLYADENYLATE-BINDING PROTEIN RBP45B"/>
    <property type="match status" value="1"/>
</dbReference>
<keyword evidence="1 2" id="KW-0694">RNA-binding</keyword>
<dbReference type="InterPro" id="IPR012677">
    <property type="entry name" value="Nucleotide-bd_a/b_plait_sf"/>
</dbReference>
<protein>
    <recommendedName>
        <fullName evidence="3">RRM domain-containing protein</fullName>
    </recommendedName>
</protein>
<dbReference type="SUPFAM" id="SSF54928">
    <property type="entry name" value="RNA-binding domain, RBD"/>
    <property type="match status" value="2"/>
</dbReference>
<sequence length="223" mass="24425">MDSSQQQQRHYQQGWVAAAAPKAATVSHGYHQPTTLEEVRSLWIGDLQYWVDENYLDSCFSHTGEVVSPHISPLPWHRLHGTAAAAGLAPAPFSPPQMQYQAAPAPLPAQALAPQSASADEIRTLGISDLQHCMDESYIYGCLVQTGEVVSVKLICNRQTGKSDGFCFIKFVTHVVADRVLQAYNDQGMLNSEQVFRLNGATWGAGKKQNDGIEYTILLVIGL</sequence>
<evidence type="ECO:0000313" key="5">
    <source>
        <dbReference type="Proteomes" id="UP000734854"/>
    </source>
</evidence>
<name>A0A8J5FRF0_ZINOF</name>
<dbReference type="Pfam" id="PF00076">
    <property type="entry name" value="RRM_1"/>
    <property type="match status" value="1"/>
</dbReference>
<evidence type="ECO:0000256" key="2">
    <source>
        <dbReference type="PROSITE-ProRule" id="PRU00176"/>
    </source>
</evidence>
<dbReference type="EMBL" id="JACMSC010000014">
    <property type="protein sequence ID" value="KAG6490221.1"/>
    <property type="molecule type" value="Genomic_DNA"/>
</dbReference>
<evidence type="ECO:0000313" key="4">
    <source>
        <dbReference type="EMBL" id="KAG6490221.1"/>
    </source>
</evidence>
<gene>
    <name evidence="4" type="ORF">ZIOFF_051506</name>
</gene>
<dbReference type="GO" id="GO:0003729">
    <property type="term" value="F:mRNA binding"/>
    <property type="evidence" value="ECO:0007669"/>
    <property type="project" value="InterPro"/>
</dbReference>
<evidence type="ECO:0000256" key="1">
    <source>
        <dbReference type="ARBA" id="ARBA00022884"/>
    </source>
</evidence>
<dbReference type="InterPro" id="IPR000504">
    <property type="entry name" value="RRM_dom"/>
</dbReference>
<dbReference type="PANTHER" id="PTHR47640">
    <property type="entry name" value="TRNA SELENOCYSTEINE 1-ASSOCIATED PROTEIN 1-RELATED-RELATED"/>
    <property type="match status" value="1"/>
</dbReference>
<feature type="domain" description="RRM" evidence="3">
    <location>
        <begin position="123"/>
        <end position="203"/>
    </location>
</feature>
<comment type="caution">
    <text evidence="4">The sequence shown here is derived from an EMBL/GenBank/DDBJ whole genome shotgun (WGS) entry which is preliminary data.</text>
</comment>
<dbReference type="SMART" id="SM00360">
    <property type="entry name" value="RRM"/>
    <property type="match status" value="1"/>
</dbReference>
<dbReference type="Gene3D" id="3.30.70.330">
    <property type="match status" value="1"/>
</dbReference>
<keyword evidence="5" id="KW-1185">Reference proteome</keyword>
<proteinExistence type="predicted"/>
<dbReference type="AlphaFoldDB" id="A0A8J5FRF0"/>
<organism evidence="4 5">
    <name type="scientific">Zingiber officinale</name>
    <name type="common">Ginger</name>
    <name type="synonym">Amomum zingiber</name>
    <dbReference type="NCBI Taxonomy" id="94328"/>
    <lineage>
        <taxon>Eukaryota</taxon>
        <taxon>Viridiplantae</taxon>
        <taxon>Streptophyta</taxon>
        <taxon>Embryophyta</taxon>
        <taxon>Tracheophyta</taxon>
        <taxon>Spermatophyta</taxon>
        <taxon>Magnoliopsida</taxon>
        <taxon>Liliopsida</taxon>
        <taxon>Zingiberales</taxon>
        <taxon>Zingiberaceae</taxon>
        <taxon>Zingiber</taxon>
    </lineage>
</organism>
<dbReference type="InterPro" id="IPR035979">
    <property type="entry name" value="RBD_domain_sf"/>
</dbReference>
<reference evidence="4 5" key="1">
    <citation type="submission" date="2020-08" db="EMBL/GenBank/DDBJ databases">
        <title>Plant Genome Project.</title>
        <authorList>
            <person name="Zhang R.-G."/>
        </authorList>
    </citation>
    <scope>NUCLEOTIDE SEQUENCE [LARGE SCALE GENOMIC DNA]</scope>
    <source>
        <tissue evidence="4">Rhizome</tissue>
    </source>
</reference>
<dbReference type="PROSITE" id="PS50102">
    <property type="entry name" value="RRM"/>
    <property type="match status" value="1"/>
</dbReference>
<accession>A0A8J5FRF0</accession>
<dbReference type="GO" id="GO:0005829">
    <property type="term" value="C:cytosol"/>
    <property type="evidence" value="ECO:0007669"/>
    <property type="project" value="TreeGrafter"/>
</dbReference>